<protein>
    <submittedName>
        <fullName evidence="9">Uncharacterized protein</fullName>
    </submittedName>
</protein>
<proteinExistence type="inferred from homology"/>
<dbReference type="Gene3D" id="2.70.210.12">
    <property type="entry name" value="GTP1/OBG domain"/>
    <property type="match status" value="1"/>
</dbReference>
<keyword evidence="10" id="KW-1185">Reference proteome</keyword>
<evidence type="ECO:0000256" key="6">
    <source>
        <dbReference type="SAM" id="Phobius"/>
    </source>
</evidence>
<dbReference type="Pfam" id="PF01018">
    <property type="entry name" value="GTP1_OBG"/>
    <property type="match status" value="1"/>
</dbReference>
<reference evidence="9 10" key="1">
    <citation type="journal article" date="2023" name="Nucleic Acids Res.">
        <title>The hologenome of Daphnia magna reveals possible DNA methylation and microbiome-mediated evolution of the host genome.</title>
        <authorList>
            <person name="Chaturvedi A."/>
            <person name="Li X."/>
            <person name="Dhandapani V."/>
            <person name="Marshall H."/>
            <person name="Kissane S."/>
            <person name="Cuenca-Cambronero M."/>
            <person name="Asole G."/>
            <person name="Calvet F."/>
            <person name="Ruiz-Romero M."/>
            <person name="Marangio P."/>
            <person name="Guigo R."/>
            <person name="Rago D."/>
            <person name="Mirbahai L."/>
            <person name="Eastwood N."/>
            <person name="Colbourne J.K."/>
            <person name="Zhou J."/>
            <person name="Mallon E."/>
            <person name="Orsini L."/>
        </authorList>
    </citation>
    <scope>NUCLEOTIDE SEQUENCE [LARGE SCALE GENOMIC DNA]</scope>
    <source>
        <strain evidence="9">LRV0_1</strain>
    </source>
</reference>
<evidence type="ECO:0000256" key="5">
    <source>
        <dbReference type="SAM" id="MobiDB-lite"/>
    </source>
</evidence>
<evidence type="ECO:0000256" key="4">
    <source>
        <dbReference type="ARBA" id="ARBA00023134"/>
    </source>
</evidence>
<accession>A0ABR0BA57</accession>
<evidence type="ECO:0000256" key="3">
    <source>
        <dbReference type="ARBA" id="ARBA00022741"/>
    </source>
</evidence>
<feature type="compositionally biased region" description="Basic and acidic residues" evidence="5">
    <location>
        <begin position="669"/>
        <end position="679"/>
    </location>
</feature>
<feature type="domain" description="Obg" evidence="8">
    <location>
        <begin position="138"/>
        <end position="296"/>
    </location>
</feature>
<feature type="region of interest" description="Disordered" evidence="5">
    <location>
        <begin position="266"/>
        <end position="285"/>
    </location>
</feature>
<dbReference type="SUPFAM" id="SSF52540">
    <property type="entry name" value="P-loop containing nucleoside triphosphate hydrolases"/>
    <property type="match status" value="1"/>
</dbReference>
<dbReference type="SUPFAM" id="SSF82051">
    <property type="entry name" value="Obg GTP-binding protein N-terminal domain"/>
    <property type="match status" value="1"/>
</dbReference>
<dbReference type="PRINTS" id="PR00326">
    <property type="entry name" value="GTP1OBG"/>
</dbReference>
<keyword evidence="6" id="KW-0472">Membrane</keyword>
<organism evidence="9 10">
    <name type="scientific">Daphnia magna</name>
    <dbReference type="NCBI Taxonomy" id="35525"/>
    <lineage>
        <taxon>Eukaryota</taxon>
        <taxon>Metazoa</taxon>
        <taxon>Ecdysozoa</taxon>
        <taxon>Arthropoda</taxon>
        <taxon>Crustacea</taxon>
        <taxon>Branchiopoda</taxon>
        <taxon>Diplostraca</taxon>
        <taxon>Cladocera</taxon>
        <taxon>Anomopoda</taxon>
        <taxon>Daphniidae</taxon>
        <taxon>Daphnia</taxon>
    </lineage>
</organism>
<evidence type="ECO:0000259" key="7">
    <source>
        <dbReference type="PROSITE" id="PS51710"/>
    </source>
</evidence>
<dbReference type="HAMAP" id="MF_01454">
    <property type="entry name" value="GTPase_Obg"/>
    <property type="match status" value="1"/>
</dbReference>
<dbReference type="InterPro" id="IPR027417">
    <property type="entry name" value="P-loop_NTPase"/>
</dbReference>
<evidence type="ECO:0000313" key="10">
    <source>
        <dbReference type="Proteomes" id="UP001234178"/>
    </source>
</evidence>
<evidence type="ECO:0000259" key="8">
    <source>
        <dbReference type="PROSITE" id="PS51883"/>
    </source>
</evidence>
<dbReference type="InterPro" id="IPR014100">
    <property type="entry name" value="GTP-bd_Obg/CgtA"/>
</dbReference>
<sequence>MADAAGGEEAVGDALQFVTFSMKDEQIHRVVGREVDTHGRAHAVAEFRLDFAEALGEGVLLGVVDERDARDGIDAAVNVGPRELGAHQIAENFRARRPTLLDERIELLEEGRFHGDAEANNGRTHGASHTRRTKGRRVKFVDSCKVKLIAGAGGNGCVAFRREKYIPHGGPSGGDGGRGGDVVLEVDPGLSTLLDLSWAHTISAEEGEKGLGADCYGRGGADKVVRVPVGTQVIDEATNEILHDLTEVDSRVVVCKGGRGGRGNMHFATPYDKAPRRAEPGEPGEERTVRLELKVMADGGLLGFPNVGKSTFIRACSKARPKVADYPFTTLVPHLGVVSIGEEANFVIADIPGLIAGASEGAGLGHRFLKHVERTRALLHLITLTDEEGRDPVSDYEVLMKELKKFDPELAKRPMIVALSQSDRPEVQDLFPELKKRFAKKKIALTMVSAATGSGVRDLTIALYKLSGTIPVAAVPPSGPGTGGCAAAPSGDRACSRRSAPRWPCRCGSAVDGSRRAGRDRPLHALTDASVREAGDGAEFLANPLASIDLPLAPFAGAAVVSVALAFLARGGISPRKRPRAAPRWPFAPRTDLLADRAVGLLLGGAVLVAGTTSLLLLGISAIYRGGIAGVSPTVAGTLSPAVAVGVGLVALDGVRRYRAFLARHRRSDREKRLEDREANGSPEAARARDRFREESGSGDAAGSPAAVVVADGAADSPAYCIYFRSVDRAPWVGAVVPRRELPNDAPAPFQDGELARNLAELPLRAPIPEACFAVLARAFPRG</sequence>
<evidence type="ECO:0000256" key="1">
    <source>
        <dbReference type="ARBA" id="ARBA00007699"/>
    </source>
</evidence>
<gene>
    <name evidence="9" type="ORF">OUZ56_033087</name>
</gene>
<dbReference type="Pfam" id="PF01926">
    <property type="entry name" value="MMR_HSR1"/>
    <property type="match status" value="1"/>
</dbReference>
<dbReference type="PROSITE" id="PS51883">
    <property type="entry name" value="OBG"/>
    <property type="match status" value="1"/>
</dbReference>
<dbReference type="InterPro" id="IPR036726">
    <property type="entry name" value="GTP1_OBG_dom_sf"/>
</dbReference>
<dbReference type="InterPro" id="IPR045086">
    <property type="entry name" value="OBG_GTPase"/>
</dbReference>
<dbReference type="PROSITE" id="PS51710">
    <property type="entry name" value="G_OBG"/>
    <property type="match status" value="1"/>
</dbReference>
<dbReference type="NCBIfam" id="NF008955">
    <property type="entry name" value="PRK12297.1"/>
    <property type="match status" value="1"/>
</dbReference>
<keyword evidence="6" id="KW-1133">Transmembrane helix</keyword>
<dbReference type="Proteomes" id="UP001234178">
    <property type="component" value="Unassembled WGS sequence"/>
</dbReference>
<dbReference type="InterPro" id="IPR006169">
    <property type="entry name" value="GTP1_OBG_dom"/>
</dbReference>
<evidence type="ECO:0000313" key="9">
    <source>
        <dbReference type="EMBL" id="KAK4045463.1"/>
    </source>
</evidence>
<dbReference type="InterPro" id="IPR031167">
    <property type="entry name" value="G_OBG"/>
</dbReference>
<dbReference type="PANTHER" id="PTHR11702">
    <property type="entry name" value="DEVELOPMENTALLY REGULATED GTP-BINDING PROTEIN-RELATED"/>
    <property type="match status" value="1"/>
</dbReference>
<keyword evidence="3" id="KW-0547">Nucleotide-binding</keyword>
<name>A0ABR0BA57_9CRUS</name>
<comment type="caution">
    <text evidence="9">The sequence shown here is derived from an EMBL/GenBank/DDBJ whole genome shotgun (WGS) entry which is preliminary data.</text>
</comment>
<dbReference type="NCBIfam" id="NF008956">
    <property type="entry name" value="PRK12299.1"/>
    <property type="match status" value="1"/>
</dbReference>
<dbReference type="NCBIfam" id="TIGR02729">
    <property type="entry name" value="Obg_CgtA"/>
    <property type="match status" value="1"/>
</dbReference>
<dbReference type="Gene3D" id="3.40.50.300">
    <property type="entry name" value="P-loop containing nucleotide triphosphate hydrolases"/>
    <property type="match status" value="1"/>
</dbReference>
<keyword evidence="4" id="KW-0342">GTP-binding</keyword>
<keyword evidence="2" id="KW-0690">Ribosome biogenesis</keyword>
<dbReference type="PANTHER" id="PTHR11702:SF31">
    <property type="entry name" value="MITOCHONDRIAL RIBOSOME-ASSOCIATED GTPASE 2"/>
    <property type="match status" value="1"/>
</dbReference>
<comment type="similarity">
    <text evidence="1">Belongs to the TRAFAC class OBG-HflX-like GTPase superfamily. OBG GTPase family.</text>
</comment>
<feature type="compositionally biased region" description="Basic and acidic residues" evidence="5">
    <location>
        <begin position="273"/>
        <end position="285"/>
    </location>
</feature>
<feature type="transmembrane region" description="Helical" evidence="6">
    <location>
        <begin position="635"/>
        <end position="655"/>
    </location>
</feature>
<feature type="domain" description="OBG-type G" evidence="7">
    <location>
        <begin position="297"/>
        <end position="468"/>
    </location>
</feature>
<evidence type="ECO:0000256" key="2">
    <source>
        <dbReference type="ARBA" id="ARBA00022517"/>
    </source>
</evidence>
<feature type="transmembrane region" description="Helical" evidence="6">
    <location>
        <begin position="552"/>
        <end position="573"/>
    </location>
</feature>
<feature type="region of interest" description="Disordered" evidence="5">
    <location>
        <begin position="669"/>
        <end position="704"/>
    </location>
</feature>
<feature type="compositionally biased region" description="Basic and acidic residues" evidence="5">
    <location>
        <begin position="686"/>
        <end position="696"/>
    </location>
</feature>
<feature type="transmembrane region" description="Helical" evidence="6">
    <location>
        <begin position="594"/>
        <end position="623"/>
    </location>
</feature>
<dbReference type="EMBL" id="JAOYFB010000044">
    <property type="protein sequence ID" value="KAK4045463.1"/>
    <property type="molecule type" value="Genomic_DNA"/>
</dbReference>
<keyword evidence="6" id="KW-0812">Transmembrane</keyword>
<dbReference type="CDD" id="cd01898">
    <property type="entry name" value="Obg"/>
    <property type="match status" value="1"/>
</dbReference>
<dbReference type="InterPro" id="IPR006073">
    <property type="entry name" value="GTP-bd"/>
</dbReference>